<keyword evidence="1" id="KW-0732">Signal</keyword>
<dbReference type="KEGG" id="stri:C7M71_029325"/>
<dbReference type="AlphaFoldDB" id="A0A345T4G6"/>
<evidence type="ECO:0000256" key="1">
    <source>
        <dbReference type="SAM" id="SignalP"/>
    </source>
</evidence>
<sequence length="139" mass="15422">MRRSLLVLALTAALMPAAGPLAGAATPTIRLDDLSQRPSVRPATFQVTTTVALGGLHWSHWGAPTATGSGTLRINTCRPNCATGRIRVLHGALLQVRGVRIDRDQRYYRQYRILDRAFTPSERATYTRWTDAYVPSDFR</sequence>
<protein>
    <submittedName>
        <fullName evidence="2">Uncharacterized protein</fullName>
    </submittedName>
</protein>
<feature type="chain" id="PRO_5016806290" evidence="1">
    <location>
        <begin position="25"/>
        <end position="139"/>
    </location>
</feature>
<keyword evidence="3" id="KW-1185">Reference proteome</keyword>
<organism evidence="2 3">
    <name type="scientific">Peterkaempfera bronchialis</name>
    <dbReference type="NCBI Taxonomy" id="2126346"/>
    <lineage>
        <taxon>Bacteria</taxon>
        <taxon>Bacillati</taxon>
        <taxon>Actinomycetota</taxon>
        <taxon>Actinomycetes</taxon>
        <taxon>Kitasatosporales</taxon>
        <taxon>Streptomycetaceae</taxon>
        <taxon>Peterkaempfera</taxon>
    </lineage>
</organism>
<proteinExistence type="predicted"/>
<accession>A0A345T4G6</accession>
<feature type="signal peptide" evidence="1">
    <location>
        <begin position="1"/>
        <end position="24"/>
    </location>
</feature>
<gene>
    <name evidence="2" type="ORF">C7M71_029325</name>
</gene>
<dbReference type="EMBL" id="CP031264">
    <property type="protein sequence ID" value="AXI80871.1"/>
    <property type="molecule type" value="Genomic_DNA"/>
</dbReference>
<dbReference type="OrthoDB" id="5149662at2"/>
<name>A0A345T4G6_9ACTN</name>
<evidence type="ECO:0000313" key="3">
    <source>
        <dbReference type="Proteomes" id="UP000249340"/>
    </source>
</evidence>
<dbReference type="Proteomes" id="UP000249340">
    <property type="component" value="Chromosome"/>
</dbReference>
<evidence type="ECO:0000313" key="2">
    <source>
        <dbReference type="EMBL" id="AXI80871.1"/>
    </source>
</evidence>
<reference evidence="3" key="1">
    <citation type="submission" date="2018-07" db="EMBL/GenBank/DDBJ databases">
        <title>Streptacidiphilus bronchialis DSM 106435 chromosome.</title>
        <authorList>
            <person name="Batra D."/>
            <person name="Gulvik C.A."/>
        </authorList>
    </citation>
    <scope>NUCLEOTIDE SEQUENCE [LARGE SCALE GENOMIC DNA]</scope>
    <source>
        <strain evidence="3">DSM 106435</strain>
    </source>
</reference>